<dbReference type="Gene3D" id="1.10.630.10">
    <property type="entry name" value="Cytochrome P450"/>
    <property type="match status" value="1"/>
</dbReference>
<reference evidence="6" key="1">
    <citation type="submission" date="2017-09" db="EMBL/GenBank/DDBJ databases">
        <title>Polyketide synthases of a Diaporthe helianthi virulent isolate.</title>
        <authorList>
            <person name="Baroncelli R."/>
        </authorList>
    </citation>
    <scope>NUCLEOTIDE SEQUENCE [LARGE SCALE GENOMIC DNA]</scope>
    <source>
        <strain evidence="6">7/96</strain>
    </source>
</reference>
<dbReference type="PANTHER" id="PTHR24305">
    <property type="entry name" value="CYTOCHROME P450"/>
    <property type="match status" value="1"/>
</dbReference>
<organism evidence="6 7">
    <name type="scientific">Diaporthe helianthi</name>
    <dbReference type="NCBI Taxonomy" id="158607"/>
    <lineage>
        <taxon>Eukaryota</taxon>
        <taxon>Fungi</taxon>
        <taxon>Dikarya</taxon>
        <taxon>Ascomycota</taxon>
        <taxon>Pezizomycotina</taxon>
        <taxon>Sordariomycetes</taxon>
        <taxon>Sordariomycetidae</taxon>
        <taxon>Diaporthales</taxon>
        <taxon>Diaporthaceae</taxon>
        <taxon>Diaporthe</taxon>
    </lineage>
</organism>
<dbReference type="InterPro" id="IPR001128">
    <property type="entry name" value="Cyt_P450"/>
</dbReference>
<accession>A0A2P5HL98</accession>
<dbReference type="STRING" id="158607.A0A2P5HL98"/>
<dbReference type="OrthoDB" id="1470350at2759"/>
<comment type="similarity">
    <text evidence="1">Belongs to the cytochrome P450 family.</text>
</comment>
<dbReference type="InterPro" id="IPR002401">
    <property type="entry name" value="Cyt_P450_E_grp-I"/>
</dbReference>
<keyword evidence="2 5" id="KW-0349">Heme</keyword>
<evidence type="ECO:0000313" key="7">
    <source>
        <dbReference type="Proteomes" id="UP000094444"/>
    </source>
</evidence>
<keyword evidence="4 5" id="KW-0408">Iron</keyword>
<keyword evidence="7" id="KW-1185">Reference proteome</keyword>
<dbReference type="AlphaFoldDB" id="A0A2P5HL98"/>
<dbReference type="InParanoid" id="A0A2P5HL98"/>
<evidence type="ECO:0000256" key="4">
    <source>
        <dbReference type="ARBA" id="ARBA00023004"/>
    </source>
</evidence>
<evidence type="ECO:0000256" key="1">
    <source>
        <dbReference type="ARBA" id="ARBA00010617"/>
    </source>
</evidence>
<dbReference type="EMBL" id="MAVT02001411">
    <property type="protein sequence ID" value="POS70996.1"/>
    <property type="molecule type" value="Genomic_DNA"/>
</dbReference>
<dbReference type="PRINTS" id="PR00463">
    <property type="entry name" value="EP450I"/>
</dbReference>
<evidence type="ECO:0000256" key="5">
    <source>
        <dbReference type="PIRSR" id="PIRSR602401-1"/>
    </source>
</evidence>
<evidence type="ECO:0000313" key="6">
    <source>
        <dbReference type="EMBL" id="POS70996.1"/>
    </source>
</evidence>
<dbReference type="PANTHER" id="PTHR24305:SF166">
    <property type="entry name" value="CYTOCHROME P450 12A4, MITOCHONDRIAL-RELATED"/>
    <property type="match status" value="1"/>
</dbReference>
<dbReference type="InterPro" id="IPR036396">
    <property type="entry name" value="Cyt_P450_sf"/>
</dbReference>
<dbReference type="GO" id="GO:0020037">
    <property type="term" value="F:heme binding"/>
    <property type="evidence" value="ECO:0007669"/>
    <property type="project" value="InterPro"/>
</dbReference>
<keyword evidence="3 5" id="KW-0479">Metal-binding</keyword>
<comment type="cofactor">
    <cofactor evidence="5">
        <name>heme</name>
        <dbReference type="ChEBI" id="CHEBI:30413"/>
    </cofactor>
</comment>
<dbReference type="PRINTS" id="PR00385">
    <property type="entry name" value="P450"/>
</dbReference>
<dbReference type="GO" id="GO:0016705">
    <property type="term" value="F:oxidoreductase activity, acting on paired donors, with incorporation or reduction of molecular oxygen"/>
    <property type="evidence" value="ECO:0007669"/>
    <property type="project" value="InterPro"/>
</dbReference>
<evidence type="ECO:0000256" key="3">
    <source>
        <dbReference type="ARBA" id="ARBA00022723"/>
    </source>
</evidence>
<dbReference type="SUPFAM" id="SSF48264">
    <property type="entry name" value="Cytochrome P450"/>
    <property type="match status" value="1"/>
</dbReference>
<dbReference type="Pfam" id="PF00067">
    <property type="entry name" value="p450"/>
    <property type="match status" value="1"/>
</dbReference>
<dbReference type="Proteomes" id="UP000094444">
    <property type="component" value="Unassembled WGS sequence"/>
</dbReference>
<comment type="caution">
    <text evidence="6">The sequence shown here is derived from an EMBL/GenBank/DDBJ whole genome shotgun (WGS) entry which is preliminary data.</text>
</comment>
<dbReference type="GO" id="GO:0004497">
    <property type="term" value="F:monooxygenase activity"/>
    <property type="evidence" value="ECO:0007669"/>
    <property type="project" value="InterPro"/>
</dbReference>
<proteinExistence type="inferred from homology"/>
<gene>
    <name evidence="6" type="ORF">DHEL01_v210609</name>
</gene>
<sequence length="525" mass="58151">MPYFAWVQNLPFGKWYRYADIGWPTRDGNKTIAELGETFVLVSPARNQIMTAYPPAVDRIYRDKNFVVPSPFKDFFQTFGLHLSSTNGVEWQRHRKITAQAFMESNHNFMWEKSIEGTMELLASMNPSKTSASSPSSSSSSSSVAHGDVTWTLATVRSKFEAMAMQVLVTVGFGNKGDGVPAGHQRSLTDCLGFLLHNIFITTLFGGLTAWVPSCLLPPVLRELKVCVADFGLYMKEAVAIQISNQKPQSEKSTMPDGAKKKTASLIEALVAANEAGRSRDEKSMFLSDSELYGNMFLFNLAGFETTAGNLTFALPFLAASPEFQDWLIEEIDALYDPDRPAANTYEALFPRLVRCLAFMHETLRMAGPAPMMLREPATSTSVPTSTSGSIIVPTGTWITAHFYGVHLSPRWGTDAEEFNPKRFVKVGADGKEMLAPPPEGALFMGWVFGPRVCPGKKFSQVEFVAVVAHLLSLYRVELVEEPGESKEDARNRLMGVLGDKYFTIGAQVMQPNAAAIRFVRRERI</sequence>
<name>A0A2P5HL98_DIAHE</name>
<evidence type="ECO:0000256" key="2">
    <source>
        <dbReference type="ARBA" id="ARBA00022617"/>
    </source>
</evidence>
<protein>
    <submittedName>
        <fullName evidence="6">Cytochrome P450</fullName>
    </submittedName>
</protein>
<dbReference type="InterPro" id="IPR050121">
    <property type="entry name" value="Cytochrome_P450_monoxygenase"/>
</dbReference>
<dbReference type="GO" id="GO:0005506">
    <property type="term" value="F:iron ion binding"/>
    <property type="evidence" value="ECO:0007669"/>
    <property type="project" value="InterPro"/>
</dbReference>
<feature type="binding site" description="axial binding residue" evidence="5">
    <location>
        <position position="454"/>
    </location>
    <ligand>
        <name>heme</name>
        <dbReference type="ChEBI" id="CHEBI:30413"/>
    </ligand>
    <ligandPart>
        <name>Fe</name>
        <dbReference type="ChEBI" id="CHEBI:18248"/>
    </ligandPart>
</feature>